<evidence type="ECO:0000256" key="1">
    <source>
        <dbReference type="SAM" id="Phobius"/>
    </source>
</evidence>
<geneLocation type="plasmid" evidence="2">
    <name>pMC4</name>
</geneLocation>
<gene>
    <name evidence="2" type="ORF">MCM2015_pMC4_11</name>
</gene>
<feature type="transmembrane region" description="Helical" evidence="1">
    <location>
        <begin position="82"/>
        <end position="103"/>
    </location>
</feature>
<dbReference type="AlphaFoldDB" id="A0A193SBQ8"/>
<proteinExistence type="predicted"/>
<evidence type="ECO:0000313" key="2">
    <source>
        <dbReference type="EMBL" id="CVK35569.1"/>
    </source>
</evidence>
<keyword evidence="1" id="KW-0472">Membrane</keyword>
<keyword evidence="1" id="KW-0812">Transmembrane</keyword>
<dbReference type="EMBL" id="LT158604">
    <property type="protein sequence ID" value="CVK35569.1"/>
    <property type="molecule type" value="Genomic_DNA"/>
</dbReference>
<reference evidence="2" key="1">
    <citation type="journal article" date="2016" name="Sci. Rep.">
        <title>Genomics of high molecular weight plasmids isolated from an on-farm biopurification system.</title>
        <authorList>
            <person name="Martini M.C."/>
            <person name="Wibberg D."/>
            <person name="Lozano M."/>
            <person name="Torres Tejerizo G."/>
            <person name="Albicoro F.J."/>
            <person name="Jaenicke S."/>
            <person name="van Elsas J.D."/>
            <person name="Petroni A."/>
            <person name="Garcillan-Barcia M.P."/>
            <person name="de la Cruz F."/>
            <person name="Schluter A."/>
            <person name="Puhler A."/>
            <person name="Pistorio M."/>
            <person name="Lagares A."/>
            <person name="Del Papa M.F."/>
        </authorList>
    </citation>
    <scope>NUCLEOTIDE SEQUENCE</scope>
    <source>
        <plasmid evidence="2">pMC4</plasmid>
    </source>
</reference>
<name>A0A193SBQ8_9ZZZZ</name>
<protein>
    <submittedName>
        <fullName evidence="2">Uncharacterized protein</fullName>
    </submittedName>
</protein>
<keyword evidence="1" id="KW-1133">Transmembrane helix</keyword>
<keyword evidence="2" id="KW-0614">Plasmid</keyword>
<organism evidence="2">
    <name type="scientific">biofilter metagenome</name>
    <dbReference type="NCBI Taxonomy" id="1070537"/>
    <lineage>
        <taxon>unclassified sequences</taxon>
        <taxon>metagenomes</taxon>
        <taxon>ecological metagenomes</taxon>
    </lineage>
</organism>
<accession>A0A193SBQ8</accession>
<sequence>MWQVGSTCYSTKAQALGAAASAQTGVVVPHGGGSATVSVGSVTDTSITYVFTPVDGAPAFSQVLTLDPVPCGLLGPSEGLELAWMVALVWVSAWGMAILGRYVQSQWRGSDGE</sequence>